<dbReference type="GO" id="GO:0015627">
    <property type="term" value="C:type II protein secretion system complex"/>
    <property type="evidence" value="ECO:0007669"/>
    <property type="project" value="TreeGrafter"/>
</dbReference>
<dbReference type="InterPro" id="IPR004846">
    <property type="entry name" value="T2SS/T3SS_dom"/>
</dbReference>
<dbReference type="PRINTS" id="PR00811">
    <property type="entry name" value="BCTERIALGSPD"/>
</dbReference>
<dbReference type="Pfam" id="PF00263">
    <property type="entry name" value="Secretin"/>
    <property type="match status" value="1"/>
</dbReference>
<dbReference type="PROSITE" id="PS51257">
    <property type="entry name" value="PROKAR_LIPOPROTEIN"/>
    <property type="match status" value="1"/>
</dbReference>
<dbReference type="InterPro" id="IPR050810">
    <property type="entry name" value="Bact_Secretion_Sys_Channel"/>
</dbReference>
<evidence type="ECO:0000313" key="9">
    <source>
        <dbReference type="Proteomes" id="UP000293902"/>
    </source>
</evidence>
<reference evidence="7 8" key="1">
    <citation type="submission" date="2018-06" db="EMBL/GenBank/DDBJ databases">
        <title>Complete Genome Sequence of Desulfobacter hydrogenophilus (DSM3380).</title>
        <authorList>
            <person name="Marietou A."/>
            <person name="Schreiber L."/>
            <person name="Marshall I."/>
            <person name="Jorgensen B."/>
        </authorList>
    </citation>
    <scope>NUCLEOTIDE SEQUENCE [LARGE SCALE GENOMIC DNA]</scope>
    <source>
        <strain evidence="7 8">DSM 3380</strain>
    </source>
</reference>
<dbReference type="AlphaFoldDB" id="A0A328F7T5"/>
<dbReference type="RefSeq" id="WP_111959211.1">
    <property type="nucleotide sequence ID" value="NZ_CP036313.1"/>
</dbReference>
<reference evidence="6 9" key="2">
    <citation type="submission" date="2019-02" db="EMBL/GenBank/DDBJ databases">
        <title>Complete genome sequence of Desulfobacter hydrogenophilus AcRS1.</title>
        <authorList>
            <person name="Marietou A."/>
            <person name="Lund M.B."/>
            <person name="Marshall I.P.G."/>
            <person name="Schreiber L."/>
            <person name="Jorgensen B."/>
        </authorList>
    </citation>
    <scope>NUCLEOTIDE SEQUENCE [LARGE SCALE GENOMIC DNA]</scope>
    <source>
        <strain evidence="6 9">AcRS1</strain>
    </source>
</reference>
<proteinExistence type="inferred from homology"/>
<name>A0A328F7T5_9BACT</name>
<dbReference type="OrthoDB" id="9775455at2"/>
<organism evidence="7 8">
    <name type="scientific">Desulfobacter hydrogenophilus</name>
    <dbReference type="NCBI Taxonomy" id="2291"/>
    <lineage>
        <taxon>Bacteria</taxon>
        <taxon>Pseudomonadati</taxon>
        <taxon>Thermodesulfobacteriota</taxon>
        <taxon>Desulfobacteria</taxon>
        <taxon>Desulfobacterales</taxon>
        <taxon>Desulfobacteraceae</taxon>
        <taxon>Desulfobacter</taxon>
    </lineage>
</organism>
<evidence type="ECO:0000256" key="1">
    <source>
        <dbReference type="ARBA" id="ARBA00004370"/>
    </source>
</evidence>
<dbReference type="EMBL" id="CP036313">
    <property type="protein sequence ID" value="QBH12120.1"/>
    <property type="molecule type" value="Genomic_DNA"/>
</dbReference>
<comment type="subcellular location">
    <subcellularLocation>
        <location evidence="1">Membrane</location>
    </subcellularLocation>
</comment>
<protein>
    <recommendedName>
        <fullName evidence="5">Type II/III secretion system secretin-like domain-containing protein</fullName>
    </recommendedName>
</protein>
<dbReference type="InterPro" id="IPR001775">
    <property type="entry name" value="GspD/PilQ"/>
</dbReference>
<evidence type="ECO:0000259" key="5">
    <source>
        <dbReference type="Pfam" id="PF00263"/>
    </source>
</evidence>
<sequence length="648" mass="71435">MSKKLETKKKKDGGCRLVWACLVLVSLMVAGCYDPRPKSPDALESTNPYNTRMAIDGEVKQHPTMADLYPNGEKPIVKIIKGEKVDPAKARKMLSGKPPVNQNLKGMSQTINSLILNDVPVRQITELLTRLCGTNVVPTKTIENIKISIYMQDISLRSALETICRLNNLWYREGHNIVTLMTRKEYVDDIEIRQTEHTRAFSIKYTNAADMAKIIQALMGSEVYLSAIEDEEVYGHLDPEEEVDLDGEYDGPDLDNSSSQRIVLMSQLGNQMDRSSRAQADQQQAVQDALSAAAAAVSAANSSDKTTESKSKKPLLAILTVFKRNNCIIARSLDESLLNEMAKIIETLDTPTSQVLLEVRILQITLDDEFESFFQFNYGDYSGNTVDSRINPGEIVYEGGSLSTLASGVASASSLGGTISFDNIQATISFYESEGRANTISSPFLMCANNATVNFFVGEEVPLRDDVSKETVTIGDGETINTFIVDILREELGTDLEISTFINEDNTVTMDIEAEISSAQYSMTSISLSDDYGNIIEFPLDGQTKSEIDSIVTAKSGQTIALGGIIRETVDNSVIKTPILGDIPLIKYLFRQENDETQKTETVIILTPHIINHPGLAGEETDQFLKRRSSHSTIIEGKDNLLTDEGDK</sequence>
<comment type="similarity">
    <text evidence="4">Belongs to the bacterial secretin family.</text>
</comment>
<dbReference type="Proteomes" id="UP000248798">
    <property type="component" value="Unassembled WGS sequence"/>
</dbReference>
<feature type="domain" description="Type II/III secretion system secretin-like" evidence="5">
    <location>
        <begin position="431"/>
        <end position="611"/>
    </location>
</feature>
<dbReference type="EMBL" id="QLNI01000041">
    <property type="protein sequence ID" value="RAM00671.1"/>
    <property type="molecule type" value="Genomic_DNA"/>
</dbReference>
<evidence type="ECO:0000256" key="3">
    <source>
        <dbReference type="ARBA" id="ARBA00023136"/>
    </source>
</evidence>
<keyword evidence="2" id="KW-0732">Signal</keyword>
<evidence type="ECO:0000313" key="8">
    <source>
        <dbReference type="Proteomes" id="UP000248798"/>
    </source>
</evidence>
<dbReference type="PANTHER" id="PTHR30332:SF24">
    <property type="entry name" value="SECRETIN GSPD-RELATED"/>
    <property type="match status" value="1"/>
</dbReference>
<dbReference type="Proteomes" id="UP000293902">
    <property type="component" value="Chromosome"/>
</dbReference>
<evidence type="ECO:0000313" key="6">
    <source>
        <dbReference type="EMBL" id="QBH12120.1"/>
    </source>
</evidence>
<keyword evidence="9" id="KW-1185">Reference proteome</keyword>
<evidence type="ECO:0000313" key="7">
    <source>
        <dbReference type="EMBL" id="RAM00671.1"/>
    </source>
</evidence>
<dbReference type="GO" id="GO:0009306">
    <property type="term" value="P:protein secretion"/>
    <property type="evidence" value="ECO:0007669"/>
    <property type="project" value="InterPro"/>
</dbReference>
<keyword evidence="3" id="KW-0472">Membrane</keyword>
<accession>A0A328F7T5</accession>
<evidence type="ECO:0000256" key="2">
    <source>
        <dbReference type="ARBA" id="ARBA00022729"/>
    </source>
</evidence>
<dbReference type="PANTHER" id="PTHR30332">
    <property type="entry name" value="PROBABLE GENERAL SECRETION PATHWAY PROTEIN D"/>
    <property type="match status" value="1"/>
</dbReference>
<dbReference type="GO" id="GO:0016020">
    <property type="term" value="C:membrane"/>
    <property type="evidence" value="ECO:0007669"/>
    <property type="project" value="UniProtKB-SubCell"/>
</dbReference>
<gene>
    <name evidence="7" type="ORF">DO021_17930</name>
    <name evidence="6" type="ORF">EYB58_03775</name>
</gene>
<evidence type="ECO:0000256" key="4">
    <source>
        <dbReference type="RuleBase" id="RU004003"/>
    </source>
</evidence>